<dbReference type="SUPFAM" id="SSF53254">
    <property type="entry name" value="Phosphoglycerate mutase-like"/>
    <property type="match status" value="1"/>
</dbReference>
<gene>
    <name evidence="1" type="ORF">BSL82_06105</name>
</gene>
<keyword evidence="2" id="KW-1185">Reference proteome</keyword>
<evidence type="ECO:0008006" key="3">
    <source>
        <dbReference type="Google" id="ProtNLM"/>
    </source>
</evidence>
<name>A0A1L3ZTM2_9SPHN</name>
<dbReference type="InterPro" id="IPR013078">
    <property type="entry name" value="His_Pase_superF_clade-1"/>
</dbReference>
<dbReference type="Gene3D" id="3.40.50.1240">
    <property type="entry name" value="Phosphoglycerate mutase-like"/>
    <property type="match status" value="1"/>
</dbReference>
<dbReference type="InterPro" id="IPR050275">
    <property type="entry name" value="PGM_Phosphatase"/>
</dbReference>
<dbReference type="STRING" id="1921510.BSL82_06105"/>
<reference evidence="2" key="1">
    <citation type="submission" date="2016-11" db="EMBL/GenBank/DDBJ databases">
        <title>Complete Genome Sequence of alachlor-degrading Sphingomonas sp. strain JJ-A5.</title>
        <authorList>
            <person name="Lee H."/>
            <person name="Ka J.-O."/>
        </authorList>
    </citation>
    <scope>NUCLEOTIDE SEQUENCE [LARGE SCALE GENOMIC DNA]</scope>
    <source>
        <strain evidence="2">JJ-A5</strain>
    </source>
</reference>
<proteinExistence type="predicted"/>
<dbReference type="OrthoDB" id="9783269at2"/>
<organism evidence="1 2">
    <name type="scientific">Tardibacter chloracetimidivorans</name>
    <dbReference type="NCBI Taxonomy" id="1921510"/>
    <lineage>
        <taxon>Bacteria</taxon>
        <taxon>Pseudomonadati</taxon>
        <taxon>Pseudomonadota</taxon>
        <taxon>Alphaproteobacteria</taxon>
        <taxon>Sphingomonadales</taxon>
        <taxon>Sphingomonadaceae</taxon>
        <taxon>Tardibacter</taxon>
    </lineage>
</organism>
<dbReference type="CDD" id="cd07067">
    <property type="entry name" value="HP_PGM_like"/>
    <property type="match status" value="1"/>
</dbReference>
<dbReference type="AlphaFoldDB" id="A0A1L3ZTM2"/>
<evidence type="ECO:0000313" key="1">
    <source>
        <dbReference type="EMBL" id="API58939.1"/>
    </source>
</evidence>
<dbReference type="RefSeq" id="WP_072596491.1">
    <property type="nucleotide sequence ID" value="NZ_CP018221.1"/>
</dbReference>
<sequence length="194" mass="21063">MKIFLVRHGAHSELGKVLSGRSQISLDAEGERQISRLAEQLADKGIARIETSPRPRTRRTADIIARRLGVEVEVADALDEIDFGEWTGKSYSALDADPRWHRWNDMRAAAATPGGEDMNAVAERIGRHLEELARTDGAPVLCVSHGDVIKAGIARYLGLSLDHLLRFDVDPASVSVIEAGPWGGRLTLLNGGAP</sequence>
<dbReference type="Proteomes" id="UP000182063">
    <property type="component" value="Chromosome"/>
</dbReference>
<dbReference type="KEGG" id="sphj:BSL82_06105"/>
<dbReference type="Pfam" id="PF00300">
    <property type="entry name" value="His_Phos_1"/>
    <property type="match status" value="1"/>
</dbReference>
<dbReference type="InterPro" id="IPR029033">
    <property type="entry name" value="His_PPase_superfam"/>
</dbReference>
<dbReference type="GO" id="GO:0016791">
    <property type="term" value="F:phosphatase activity"/>
    <property type="evidence" value="ECO:0007669"/>
    <property type="project" value="TreeGrafter"/>
</dbReference>
<dbReference type="PIRSF" id="PIRSF000709">
    <property type="entry name" value="6PFK_2-Ptase"/>
    <property type="match status" value="1"/>
</dbReference>
<dbReference type="PANTHER" id="PTHR48100">
    <property type="entry name" value="BROAD-SPECIFICITY PHOSPHATASE YOR283W-RELATED"/>
    <property type="match status" value="1"/>
</dbReference>
<accession>A0A1L3ZTM2</accession>
<dbReference type="EMBL" id="CP018221">
    <property type="protein sequence ID" value="API58939.1"/>
    <property type="molecule type" value="Genomic_DNA"/>
</dbReference>
<dbReference type="SMART" id="SM00855">
    <property type="entry name" value="PGAM"/>
    <property type="match status" value="1"/>
</dbReference>
<evidence type="ECO:0000313" key="2">
    <source>
        <dbReference type="Proteomes" id="UP000182063"/>
    </source>
</evidence>
<protein>
    <recommendedName>
        <fullName evidence="3">Histidine phosphatase family protein</fullName>
    </recommendedName>
</protein>